<evidence type="ECO:0000313" key="2">
    <source>
        <dbReference type="Proteomes" id="UP000663581"/>
    </source>
</evidence>
<sequence length="63" mass="7005">MTMAKPFDADTLARLWEQDHRAEVLSPVRDMLRNTDCDSESNPTPEGFARIAAALNALADATW</sequence>
<proteinExistence type="predicted"/>
<gene>
    <name evidence="1" type="ORF">CPT_Shaeky_023</name>
</gene>
<dbReference type="Proteomes" id="UP000663581">
    <property type="component" value="Segment"/>
</dbReference>
<name>A0A873WE81_9CAUD</name>
<dbReference type="EMBL" id="MT701595">
    <property type="protein sequence ID" value="QPB09710.1"/>
    <property type="molecule type" value="Genomic_DNA"/>
</dbReference>
<reference evidence="1" key="1">
    <citation type="submission" date="2020-07" db="EMBL/GenBank/DDBJ databases">
        <title>Complete genome sequence of Streptomyces phage Shaeky.</title>
        <authorList>
            <person name="Shodrock S.L."/>
            <person name="Higbee T."/>
            <person name="Clark J.D."/>
            <person name="Hernandez I."/>
            <person name="Liu M."/>
            <person name="Burrowes B."/>
        </authorList>
    </citation>
    <scope>NUCLEOTIDE SEQUENCE</scope>
</reference>
<organism evidence="1 2">
    <name type="scientific">Streptomyces phage Shaeky</name>
    <dbReference type="NCBI Taxonomy" id="2767586"/>
    <lineage>
        <taxon>Viruses</taxon>
        <taxon>Duplodnaviria</taxon>
        <taxon>Heunggongvirae</taxon>
        <taxon>Uroviricota</taxon>
        <taxon>Caudoviricetes</taxon>
        <taxon>Colingsworthviridae</taxon>
        <taxon>Shaekyvirus</taxon>
        <taxon>Shaekyvirus shaeky</taxon>
    </lineage>
</organism>
<evidence type="ECO:0000313" key="1">
    <source>
        <dbReference type="EMBL" id="QPB09710.1"/>
    </source>
</evidence>
<accession>A0A873WE81</accession>
<protein>
    <submittedName>
        <fullName evidence="1">Uncharacterized protein</fullName>
    </submittedName>
</protein>
<keyword evidence="2" id="KW-1185">Reference proteome</keyword>